<keyword evidence="1" id="KW-0812">Transmembrane</keyword>
<feature type="transmembrane region" description="Helical" evidence="1">
    <location>
        <begin position="65"/>
        <end position="86"/>
    </location>
</feature>
<feature type="transmembrane region" description="Helical" evidence="1">
    <location>
        <begin position="20"/>
        <end position="45"/>
    </location>
</feature>
<dbReference type="AlphaFoldDB" id="A0A4V5PSY9"/>
<evidence type="ECO:0000313" key="3">
    <source>
        <dbReference type="Proteomes" id="UP000309215"/>
    </source>
</evidence>
<dbReference type="Proteomes" id="UP000309215">
    <property type="component" value="Unassembled WGS sequence"/>
</dbReference>
<dbReference type="RefSeq" id="WP_136927406.1">
    <property type="nucleotide sequence ID" value="NZ_SSMQ01000002.1"/>
</dbReference>
<proteinExistence type="predicted"/>
<keyword evidence="3" id="KW-1185">Reference proteome</keyword>
<dbReference type="OrthoDB" id="9833841at2"/>
<evidence type="ECO:0000256" key="1">
    <source>
        <dbReference type="SAM" id="Phobius"/>
    </source>
</evidence>
<dbReference type="EMBL" id="SSMQ01000002">
    <property type="protein sequence ID" value="TKD12768.1"/>
    <property type="molecule type" value="Genomic_DNA"/>
</dbReference>
<protein>
    <submittedName>
        <fullName evidence="2">Uncharacterized protein</fullName>
    </submittedName>
</protein>
<gene>
    <name evidence="2" type="ORF">E8A74_03200</name>
</gene>
<keyword evidence="1" id="KW-0472">Membrane</keyword>
<keyword evidence="1" id="KW-1133">Transmembrane helix</keyword>
<comment type="caution">
    <text evidence="2">The sequence shown here is derived from an EMBL/GenBank/DDBJ whole genome shotgun (WGS) entry which is preliminary data.</text>
</comment>
<feature type="transmembrane region" description="Helical" evidence="1">
    <location>
        <begin position="98"/>
        <end position="121"/>
    </location>
</feature>
<name>A0A4V5PSY9_9BACT</name>
<sequence length="122" mass="13598">MNAPAPPRFRVRLFLERLAVGHVFGYPLAFVWAVASMPLAIHLHFERLSAIEHDTEAMGQLVVRLVAWPSGVVFVLAHLFALAWGLAQEKKRGQWTFLGGFGVLLGTGVLFGAGSWLWLYLR</sequence>
<evidence type="ECO:0000313" key="2">
    <source>
        <dbReference type="EMBL" id="TKD12768.1"/>
    </source>
</evidence>
<reference evidence="2 3" key="1">
    <citation type="submission" date="2019-04" db="EMBL/GenBank/DDBJ databases">
        <authorList>
            <person name="Li Y."/>
            <person name="Wang J."/>
        </authorList>
    </citation>
    <scope>NUCLEOTIDE SEQUENCE [LARGE SCALE GENOMIC DNA]</scope>
    <source>
        <strain evidence="2 3">DSM 14668</strain>
    </source>
</reference>
<organism evidence="2 3">
    <name type="scientific">Polyangium fumosum</name>
    <dbReference type="NCBI Taxonomy" id="889272"/>
    <lineage>
        <taxon>Bacteria</taxon>
        <taxon>Pseudomonadati</taxon>
        <taxon>Myxococcota</taxon>
        <taxon>Polyangia</taxon>
        <taxon>Polyangiales</taxon>
        <taxon>Polyangiaceae</taxon>
        <taxon>Polyangium</taxon>
    </lineage>
</organism>
<accession>A0A4V5PSY9</accession>